<dbReference type="PANTHER" id="PTHR43344">
    <property type="entry name" value="PHOSPHOSERINE PHOSPHATASE"/>
    <property type="match status" value="1"/>
</dbReference>
<dbReference type="Gene3D" id="1.20.1440.100">
    <property type="entry name" value="SG protein - dephosphorylation function"/>
    <property type="match status" value="1"/>
</dbReference>
<evidence type="ECO:0000256" key="3">
    <source>
        <dbReference type="ARBA" id="ARBA00022801"/>
    </source>
</evidence>
<organism evidence="6 7">
    <name type="scientific">Streptomyces brasiliscabiei</name>
    <dbReference type="NCBI Taxonomy" id="2736302"/>
    <lineage>
        <taxon>Bacteria</taxon>
        <taxon>Bacillati</taxon>
        <taxon>Actinomycetota</taxon>
        <taxon>Actinomycetes</taxon>
        <taxon>Kitasatosporales</taxon>
        <taxon>Streptomycetaceae</taxon>
        <taxon>Streptomyces</taxon>
    </lineage>
</organism>
<dbReference type="InterPro" id="IPR023214">
    <property type="entry name" value="HAD_sf"/>
</dbReference>
<dbReference type="EMBL" id="JBBAYM010000004">
    <property type="protein sequence ID" value="MEI5609102.1"/>
    <property type="molecule type" value="Genomic_DNA"/>
</dbReference>
<dbReference type="NCBIfam" id="TIGR01490">
    <property type="entry name" value="HAD-SF-IB-hyp1"/>
    <property type="match status" value="1"/>
</dbReference>
<evidence type="ECO:0000256" key="5">
    <source>
        <dbReference type="SAM" id="MobiDB-lite"/>
    </source>
</evidence>
<reference evidence="6 7" key="1">
    <citation type="submission" date="2024-03" db="EMBL/GenBank/DDBJ databases">
        <title>First Report of Pectobacterium brasiliscabiei causing potato scab in china.</title>
        <authorList>
            <person name="Handique U."/>
        </authorList>
    </citation>
    <scope>NUCLEOTIDE SEQUENCE [LARGE SCALE GENOMIC DNA]</scope>
    <source>
        <strain evidence="6 7">ZRIMU1503</strain>
    </source>
</reference>
<keyword evidence="4" id="KW-0460">Magnesium</keyword>
<dbReference type="InterPro" id="IPR036412">
    <property type="entry name" value="HAD-like_sf"/>
</dbReference>
<keyword evidence="2" id="KW-0479">Metal-binding</keyword>
<accession>A0ABU8G7E0</accession>
<dbReference type="SUPFAM" id="SSF56784">
    <property type="entry name" value="HAD-like"/>
    <property type="match status" value="1"/>
</dbReference>
<dbReference type="InterPro" id="IPR006385">
    <property type="entry name" value="HAD_hydro_SerB1"/>
</dbReference>
<feature type="region of interest" description="Disordered" evidence="5">
    <location>
        <begin position="1"/>
        <end position="22"/>
    </location>
</feature>
<dbReference type="Gene3D" id="3.40.50.1000">
    <property type="entry name" value="HAD superfamily/HAD-like"/>
    <property type="match status" value="1"/>
</dbReference>
<dbReference type="Proteomes" id="UP001365781">
    <property type="component" value="Unassembled WGS sequence"/>
</dbReference>
<evidence type="ECO:0000313" key="6">
    <source>
        <dbReference type="EMBL" id="MEI5609102.1"/>
    </source>
</evidence>
<sequence>MPTPRTDSPPPDAPTGSPVPGPAPSAVAFFDVDETLIAVNSMSRFLHHHFRALGRPRSAFDDAVRGLRDLRERGASRTAVARAYYRHYAGSDDRELAAQGRAWFAAELRAGDLFLRDSVAALRDHRRRGETVVLVSGSFAPCLTPIAERLGADAVLCARPETVGGVHTGGLGTAMIGEEKAVAVRALLRERGVPGDRCHAYGDHASDLPMLLAVGHPVVVGADPVLLRHAGESGWRRLPGAARN</sequence>
<gene>
    <name evidence="6" type="ORF">WB403_07990</name>
</gene>
<dbReference type="RefSeq" id="WP_336539430.1">
    <property type="nucleotide sequence ID" value="NZ_JBBAYL010000015.1"/>
</dbReference>
<dbReference type="GO" id="GO:0016787">
    <property type="term" value="F:hydrolase activity"/>
    <property type="evidence" value="ECO:0007669"/>
    <property type="project" value="UniProtKB-KW"/>
</dbReference>
<dbReference type="Pfam" id="PF12710">
    <property type="entry name" value="HAD"/>
    <property type="match status" value="1"/>
</dbReference>
<name>A0ABU8G7E0_9ACTN</name>
<evidence type="ECO:0000256" key="2">
    <source>
        <dbReference type="ARBA" id="ARBA00022723"/>
    </source>
</evidence>
<proteinExistence type="inferred from homology"/>
<evidence type="ECO:0000313" key="7">
    <source>
        <dbReference type="Proteomes" id="UP001365781"/>
    </source>
</evidence>
<dbReference type="EC" id="3.1.3.-" evidence="6"/>
<evidence type="ECO:0000256" key="4">
    <source>
        <dbReference type="ARBA" id="ARBA00022842"/>
    </source>
</evidence>
<comment type="caution">
    <text evidence="6">The sequence shown here is derived from an EMBL/GenBank/DDBJ whole genome shotgun (WGS) entry which is preliminary data.</text>
</comment>
<evidence type="ECO:0000256" key="1">
    <source>
        <dbReference type="ARBA" id="ARBA00009184"/>
    </source>
</evidence>
<keyword evidence="3 6" id="KW-0378">Hydrolase</keyword>
<comment type="similarity">
    <text evidence="1">Belongs to the HAD-like hydrolase superfamily. SerB family.</text>
</comment>
<dbReference type="PANTHER" id="PTHR43344:SF13">
    <property type="entry name" value="PHOSPHATASE RV3661-RELATED"/>
    <property type="match status" value="1"/>
</dbReference>
<dbReference type="InterPro" id="IPR050582">
    <property type="entry name" value="HAD-like_SerB"/>
</dbReference>
<keyword evidence="7" id="KW-1185">Reference proteome</keyword>
<dbReference type="NCBIfam" id="TIGR01488">
    <property type="entry name" value="HAD-SF-IB"/>
    <property type="match status" value="1"/>
</dbReference>
<protein>
    <submittedName>
        <fullName evidence="6">HAD family hydrolase</fullName>
        <ecNumber evidence="6">3.1.3.-</ecNumber>
    </submittedName>
</protein>
<dbReference type="CDD" id="cd02612">
    <property type="entry name" value="HAD_PGPPase"/>
    <property type="match status" value="1"/>
</dbReference>